<comment type="caution">
    <text evidence="1">The sequence shown here is derived from an EMBL/GenBank/DDBJ whole genome shotgun (WGS) entry which is preliminary data.</text>
</comment>
<accession>A0ACA9SYJ0</accession>
<organism evidence="1 2">
    <name type="scientific">Racocetra persica</name>
    <dbReference type="NCBI Taxonomy" id="160502"/>
    <lineage>
        <taxon>Eukaryota</taxon>
        <taxon>Fungi</taxon>
        <taxon>Fungi incertae sedis</taxon>
        <taxon>Mucoromycota</taxon>
        <taxon>Glomeromycotina</taxon>
        <taxon>Glomeromycetes</taxon>
        <taxon>Diversisporales</taxon>
        <taxon>Gigasporaceae</taxon>
        <taxon>Racocetra</taxon>
    </lineage>
</organism>
<protein>
    <submittedName>
        <fullName evidence="1">22033_t:CDS:1</fullName>
    </submittedName>
</protein>
<reference evidence="1" key="1">
    <citation type="submission" date="2021-06" db="EMBL/GenBank/DDBJ databases">
        <authorList>
            <person name="Kallberg Y."/>
            <person name="Tangrot J."/>
            <person name="Rosling A."/>
        </authorList>
    </citation>
    <scope>NUCLEOTIDE SEQUENCE</scope>
    <source>
        <strain evidence="1">MA461A</strain>
    </source>
</reference>
<sequence>INWEGEKLAIPFTDLDLYLFDNAWNVDEQYAKNRTIGLVNKLEADQLQKMLGLPSRTQRLKEKTEVE</sequence>
<keyword evidence="2" id="KW-1185">Reference proteome</keyword>
<evidence type="ECO:0000313" key="2">
    <source>
        <dbReference type="Proteomes" id="UP000789920"/>
    </source>
</evidence>
<feature type="non-terminal residue" evidence="1">
    <location>
        <position position="67"/>
    </location>
</feature>
<evidence type="ECO:0000313" key="1">
    <source>
        <dbReference type="EMBL" id="CAG8851934.1"/>
    </source>
</evidence>
<proteinExistence type="predicted"/>
<dbReference type="EMBL" id="CAJVQC010179008">
    <property type="protein sequence ID" value="CAG8851934.1"/>
    <property type="molecule type" value="Genomic_DNA"/>
</dbReference>
<gene>
    <name evidence="1" type="ORF">RPERSI_LOCUS36809</name>
</gene>
<feature type="non-terminal residue" evidence="1">
    <location>
        <position position="1"/>
    </location>
</feature>
<name>A0ACA9SYJ0_9GLOM</name>
<dbReference type="Proteomes" id="UP000789920">
    <property type="component" value="Unassembled WGS sequence"/>
</dbReference>